<gene>
    <name evidence="1" type="ORF">N1032_25285</name>
</gene>
<name>A0ABT2HAS7_9MICO</name>
<evidence type="ECO:0008006" key="3">
    <source>
        <dbReference type="Google" id="ProtNLM"/>
    </source>
</evidence>
<organism evidence="1 2">
    <name type="scientific">Herbiconiux daphne</name>
    <dbReference type="NCBI Taxonomy" id="2970914"/>
    <lineage>
        <taxon>Bacteria</taxon>
        <taxon>Bacillati</taxon>
        <taxon>Actinomycetota</taxon>
        <taxon>Actinomycetes</taxon>
        <taxon>Micrococcales</taxon>
        <taxon>Microbacteriaceae</taxon>
        <taxon>Herbiconiux</taxon>
    </lineage>
</organism>
<dbReference type="EMBL" id="JANLCJ010000365">
    <property type="protein sequence ID" value="MCS5737045.1"/>
    <property type="molecule type" value="Genomic_DNA"/>
</dbReference>
<dbReference type="Proteomes" id="UP001165586">
    <property type="component" value="Unassembled WGS sequence"/>
</dbReference>
<reference evidence="1" key="1">
    <citation type="submission" date="2022-08" db="EMBL/GenBank/DDBJ databases">
        <authorList>
            <person name="Deng Y."/>
            <person name="Han X.-F."/>
            <person name="Zhang Y.-Q."/>
        </authorList>
    </citation>
    <scope>NUCLEOTIDE SEQUENCE</scope>
    <source>
        <strain evidence="1">CPCC 203386</strain>
    </source>
</reference>
<dbReference type="SUPFAM" id="SSF54060">
    <property type="entry name" value="His-Me finger endonucleases"/>
    <property type="match status" value="1"/>
</dbReference>
<dbReference type="Gene3D" id="3.90.75.20">
    <property type="match status" value="1"/>
</dbReference>
<dbReference type="RefSeq" id="WP_259543341.1">
    <property type="nucleotide sequence ID" value="NZ_JANLCJ010000365.1"/>
</dbReference>
<comment type="caution">
    <text evidence="1">The sequence shown here is derived from an EMBL/GenBank/DDBJ whole genome shotgun (WGS) entry which is preliminary data.</text>
</comment>
<keyword evidence="2" id="KW-1185">Reference proteome</keyword>
<dbReference type="InterPro" id="IPR044925">
    <property type="entry name" value="His-Me_finger_sf"/>
</dbReference>
<evidence type="ECO:0000313" key="2">
    <source>
        <dbReference type="Proteomes" id="UP001165586"/>
    </source>
</evidence>
<evidence type="ECO:0000313" key="1">
    <source>
        <dbReference type="EMBL" id="MCS5737045.1"/>
    </source>
</evidence>
<protein>
    <recommendedName>
        <fullName evidence="3">HNH endonuclease</fullName>
    </recommendedName>
</protein>
<proteinExistence type="predicted"/>
<accession>A0ABT2HAS7</accession>
<sequence>MEKPICYFENYGTITEDGKVRSYKRKGCFRKTCIDSLGQEGITINSKRVLIKHLVYTTFVGSYDAKRECIYHIDGNMNNHHFSNLAVKPIDRFKLSQKVAEEIRKERKAGAKLASLAVKYQVSKAMISKIVNGLCY</sequence>